<organism evidence="2 3">
    <name type="scientific">Pseudoduganella flava</name>
    <dbReference type="NCBI Taxonomy" id="871742"/>
    <lineage>
        <taxon>Bacteria</taxon>
        <taxon>Pseudomonadati</taxon>
        <taxon>Pseudomonadota</taxon>
        <taxon>Betaproteobacteria</taxon>
        <taxon>Burkholderiales</taxon>
        <taxon>Oxalobacteraceae</taxon>
        <taxon>Telluria group</taxon>
        <taxon>Pseudoduganella</taxon>
    </lineage>
</organism>
<dbReference type="AlphaFoldDB" id="A0A562Q341"/>
<proteinExistence type="predicted"/>
<protein>
    <submittedName>
        <fullName evidence="2">Uncharacterized protein</fullName>
    </submittedName>
</protein>
<evidence type="ECO:0000313" key="4">
    <source>
        <dbReference type="Proteomes" id="UP000437862"/>
    </source>
</evidence>
<evidence type="ECO:0000313" key="1">
    <source>
        <dbReference type="EMBL" id="QGZ41185.1"/>
    </source>
</evidence>
<gene>
    <name evidence="1" type="ORF">GO485_20410</name>
    <name evidence="2" type="ORF">IP92_00099</name>
</gene>
<evidence type="ECO:0000313" key="2">
    <source>
        <dbReference type="EMBL" id="TWI51117.1"/>
    </source>
</evidence>
<name>A0A562Q341_9BURK</name>
<evidence type="ECO:0000313" key="3">
    <source>
        <dbReference type="Proteomes" id="UP000315112"/>
    </source>
</evidence>
<dbReference type="OrthoDB" id="8699919at2"/>
<dbReference type="Proteomes" id="UP000315112">
    <property type="component" value="Unassembled WGS sequence"/>
</dbReference>
<dbReference type="Proteomes" id="UP000437862">
    <property type="component" value="Chromosome"/>
</dbReference>
<reference evidence="2" key="2">
    <citation type="submission" date="2019-07" db="EMBL/GenBank/DDBJ databases">
        <authorList>
            <person name="Whitman W."/>
            <person name="Huntemann M."/>
            <person name="Clum A."/>
            <person name="Pillay M."/>
            <person name="Palaniappan K."/>
            <person name="Varghese N."/>
            <person name="Mikhailova N."/>
            <person name="Stamatis D."/>
            <person name="Reddy T."/>
            <person name="Daum C."/>
            <person name="Shapiro N."/>
            <person name="Ivanova N."/>
            <person name="Kyrpides N."/>
            <person name="Woyke T."/>
        </authorList>
    </citation>
    <scope>NUCLEOTIDE SEQUENCE</scope>
    <source>
        <strain evidence="2">CGMCC 1.10685</strain>
    </source>
</reference>
<accession>A0A562Q341</accession>
<keyword evidence="4" id="KW-1185">Reference proteome</keyword>
<reference evidence="1 4" key="3">
    <citation type="submission" date="2019-12" db="EMBL/GenBank/DDBJ databases">
        <title>Draft Genome Sequences of Six Type Strains of the Genus Massilia.</title>
        <authorList>
            <person name="Miess H."/>
            <person name="Frediansyah A."/>
            <person name="Goeker M."/>
            <person name="Gross H."/>
        </authorList>
    </citation>
    <scope>NUCLEOTIDE SEQUENCE [LARGE SCALE GENOMIC DNA]</scope>
    <source>
        <strain evidence="1 4">DSM 26639</strain>
    </source>
</reference>
<dbReference type="EMBL" id="CP046904">
    <property type="protein sequence ID" value="QGZ41185.1"/>
    <property type="molecule type" value="Genomic_DNA"/>
</dbReference>
<sequence length="143" mass="14891">MISTTTPALWQAMRTLPLACRFGAAPPELRALHRTAVTECADDGARFLGELHAALAALPAALKARVDPLLLGVFYLDGLGTCVVTDVVSGGDGGLVGTLVAIDTAALRDVDCNRPAMRAAAMRYLLEEAFDSVAAGRRGAVAR</sequence>
<reference evidence="2 3" key="1">
    <citation type="journal article" date="2015" name="Stand. Genomic Sci.">
        <title>Genomic Encyclopedia of Bacterial and Archaeal Type Strains, Phase III: the genomes of soil and plant-associated and newly described type strains.</title>
        <authorList>
            <person name="Whitman W.B."/>
            <person name="Woyke T."/>
            <person name="Klenk H.P."/>
            <person name="Zhou Y."/>
            <person name="Lilburn T.G."/>
            <person name="Beck B.J."/>
            <person name="De Vos P."/>
            <person name="Vandamme P."/>
            <person name="Eisen J.A."/>
            <person name="Garrity G."/>
            <person name="Hugenholtz P."/>
            <person name="Kyrpides N.C."/>
        </authorList>
    </citation>
    <scope>NUCLEOTIDE SEQUENCE [LARGE SCALE GENOMIC DNA]</scope>
    <source>
        <strain evidence="2 3">CGMCC 1.10685</strain>
    </source>
</reference>
<dbReference type="RefSeq" id="WP_145872574.1">
    <property type="nucleotide sequence ID" value="NZ_CP046904.1"/>
</dbReference>
<dbReference type="EMBL" id="VLKW01000001">
    <property type="protein sequence ID" value="TWI51117.1"/>
    <property type="molecule type" value="Genomic_DNA"/>
</dbReference>